<proteinExistence type="predicted"/>
<evidence type="ECO:0000313" key="2">
    <source>
        <dbReference type="EMBL" id="OEL28628.1"/>
    </source>
</evidence>
<evidence type="ECO:0000256" key="1">
    <source>
        <dbReference type="SAM" id="MobiDB-lite"/>
    </source>
</evidence>
<reference evidence="2 3" key="1">
    <citation type="submission" date="2016-09" db="EMBL/GenBank/DDBJ databases">
        <title>The draft genome of Dichanthelium oligosanthes: A C3 panicoid grass species.</title>
        <authorList>
            <person name="Studer A.J."/>
            <person name="Schnable J.C."/>
            <person name="Brutnell T.P."/>
        </authorList>
    </citation>
    <scope>NUCLEOTIDE SEQUENCE [LARGE SCALE GENOMIC DNA]</scope>
    <source>
        <strain evidence="3">cv. Kellogg 1175</strain>
        <tissue evidence="2">Leaf</tissue>
    </source>
</reference>
<keyword evidence="3" id="KW-1185">Reference proteome</keyword>
<feature type="region of interest" description="Disordered" evidence="1">
    <location>
        <begin position="37"/>
        <end position="63"/>
    </location>
</feature>
<dbReference type="Proteomes" id="UP000095767">
    <property type="component" value="Unassembled WGS sequence"/>
</dbReference>
<gene>
    <name evidence="2" type="ORF">BAE44_0010352</name>
</gene>
<name>A0A1E5VU30_9POAL</name>
<evidence type="ECO:0000313" key="3">
    <source>
        <dbReference type="Proteomes" id="UP000095767"/>
    </source>
</evidence>
<accession>A0A1E5VU30</accession>
<protein>
    <submittedName>
        <fullName evidence="2">Uncharacterized protein</fullName>
    </submittedName>
</protein>
<dbReference type="AlphaFoldDB" id="A0A1E5VU30"/>
<sequence length="201" mass="22253">MPRDIIVQFQVRSRRTQRQINMANIEDLIAPIADIGKNTGIKGNDPKAKGTADGPSRSQNQEEIPVTLDDCDAEQKATLVDAMKQFQDKLVSAFTKNRSGKPYLRGTLLKGLLSDVDLSTPLEQRMAALQEVVNEMDGGTSMQLKNKTDIAFLDPVIVNENICKCINSNPHDTVENLTQVFLKCEDKESILLASKFTIMSS</sequence>
<dbReference type="EMBL" id="LWDX02029544">
    <property type="protein sequence ID" value="OEL28628.1"/>
    <property type="molecule type" value="Genomic_DNA"/>
</dbReference>
<comment type="caution">
    <text evidence="2">The sequence shown here is derived from an EMBL/GenBank/DDBJ whole genome shotgun (WGS) entry which is preliminary data.</text>
</comment>
<organism evidence="2 3">
    <name type="scientific">Dichanthelium oligosanthes</name>
    <dbReference type="NCBI Taxonomy" id="888268"/>
    <lineage>
        <taxon>Eukaryota</taxon>
        <taxon>Viridiplantae</taxon>
        <taxon>Streptophyta</taxon>
        <taxon>Embryophyta</taxon>
        <taxon>Tracheophyta</taxon>
        <taxon>Spermatophyta</taxon>
        <taxon>Magnoliopsida</taxon>
        <taxon>Liliopsida</taxon>
        <taxon>Poales</taxon>
        <taxon>Poaceae</taxon>
        <taxon>PACMAD clade</taxon>
        <taxon>Panicoideae</taxon>
        <taxon>Panicodae</taxon>
        <taxon>Paniceae</taxon>
        <taxon>Dichantheliinae</taxon>
        <taxon>Dichanthelium</taxon>
    </lineage>
</organism>